<dbReference type="GO" id="GO:0006355">
    <property type="term" value="P:regulation of DNA-templated transcription"/>
    <property type="evidence" value="ECO:0007669"/>
    <property type="project" value="InterPro"/>
</dbReference>
<evidence type="ECO:0000256" key="2">
    <source>
        <dbReference type="ARBA" id="ARBA00022840"/>
    </source>
</evidence>
<keyword evidence="3" id="KW-0805">Transcription regulation</keyword>
<dbReference type="Pfam" id="PF00158">
    <property type="entry name" value="Sigma54_activat"/>
    <property type="match status" value="1"/>
</dbReference>
<evidence type="ECO:0000256" key="1">
    <source>
        <dbReference type="ARBA" id="ARBA00022741"/>
    </source>
</evidence>
<reference evidence="7" key="1">
    <citation type="submission" date="2023-07" db="EMBL/GenBank/DDBJ databases">
        <title>Genomic Encyclopedia of Type Strains, Phase IV (KMG-IV): sequencing the most valuable type-strain genomes for metagenomic binning, comparative biology and taxonomic classification.</title>
        <authorList>
            <person name="Goeker M."/>
        </authorList>
    </citation>
    <scope>NUCLEOTIDE SEQUENCE</scope>
    <source>
        <strain evidence="7">DSM 19659</strain>
    </source>
</reference>
<dbReference type="Gene3D" id="3.40.50.300">
    <property type="entry name" value="P-loop containing nucleotide triphosphate hydrolases"/>
    <property type="match status" value="1"/>
</dbReference>
<keyword evidence="2" id="KW-0067">ATP-binding</keyword>
<evidence type="ECO:0000259" key="6">
    <source>
        <dbReference type="PROSITE" id="PS50045"/>
    </source>
</evidence>
<dbReference type="PRINTS" id="PR01590">
    <property type="entry name" value="HTHFIS"/>
</dbReference>
<comment type="caution">
    <text evidence="7">The sequence shown here is derived from an EMBL/GenBank/DDBJ whole genome shotgun (WGS) entry which is preliminary data.</text>
</comment>
<dbReference type="InterPro" id="IPR002078">
    <property type="entry name" value="Sigma_54_int"/>
</dbReference>
<dbReference type="InterPro" id="IPR009057">
    <property type="entry name" value="Homeodomain-like_sf"/>
</dbReference>
<dbReference type="Gene3D" id="1.10.8.60">
    <property type="match status" value="1"/>
</dbReference>
<evidence type="ECO:0000256" key="5">
    <source>
        <dbReference type="ARBA" id="ARBA00023163"/>
    </source>
</evidence>
<dbReference type="PROSITE" id="PS00676">
    <property type="entry name" value="SIGMA54_INTERACT_2"/>
    <property type="match status" value="1"/>
</dbReference>
<dbReference type="Gene3D" id="1.10.10.60">
    <property type="entry name" value="Homeodomain-like"/>
    <property type="match status" value="1"/>
</dbReference>
<dbReference type="InterPro" id="IPR025943">
    <property type="entry name" value="Sigma_54_int_dom_ATP-bd_2"/>
</dbReference>
<keyword evidence="8" id="KW-1185">Reference proteome</keyword>
<dbReference type="InterPro" id="IPR058031">
    <property type="entry name" value="AAA_lid_NorR"/>
</dbReference>
<dbReference type="EMBL" id="JAUSTO010000015">
    <property type="protein sequence ID" value="MDQ0153257.1"/>
    <property type="molecule type" value="Genomic_DNA"/>
</dbReference>
<dbReference type="InterPro" id="IPR025944">
    <property type="entry name" value="Sigma_54_int_dom_CS"/>
</dbReference>
<dbReference type="PROSITE" id="PS00675">
    <property type="entry name" value="SIGMA54_INTERACT_1"/>
    <property type="match status" value="1"/>
</dbReference>
<dbReference type="RefSeq" id="WP_307255236.1">
    <property type="nucleotide sequence ID" value="NZ_JAUSTO010000015.1"/>
</dbReference>
<dbReference type="PANTHER" id="PTHR32071">
    <property type="entry name" value="TRANSCRIPTIONAL REGULATORY PROTEIN"/>
    <property type="match status" value="1"/>
</dbReference>
<dbReference type="Pfam" id="PF02954">
    <property type="entry name" value="HTH_8"/>
    <property type="match status" value="1"/>
</dbReference>
<dbReference type="GO" id="GO:0005524">
    <property type="term" value="F:ATP binding"/>
    <property type="evidence" value="ECO:0007669"/>
    <property type="project" value="UniProtKB-KW"/>
</dbReference>
<dbReference type="PROSITE" id="PS00688">
    <property type="entry name" value="SIGMA54_INTERACT_3"/>
    <property type="match status" value="1"/>
</dbReference>
<protein>
    <submittedName>
        <fullName evidence="7">Arginine utilization regulatory protein</fullName>
    </submittedName>
</protein>
<dbReference type="SUPFAM" id="SSF52540">
    <property type="entry name" value="P-loop containing nucleoside triphosphate hydrolases"/>
    <property type="match status" value="1"/>
</dbReference>
<evidence type="ECO:0000313" key="8">
    <source>
        <dbReference type="Proteomes" id="UP001241537"/>
    </source>
</evidence>
<dbReference type="SUPFAM" id="SSF46689">
    <property type="entry name" value="Homeodomain-like"/>
    <property type="match status" value="1"/>
</dbReference>
<evidence type="ECO:0000313" key="7">
    <source>
        <dbReference type="EMBL" id="MDQ0153257.1"/>
    </source>
</evidence>
<evidence type="ECO:0000256" key="4">
    <source>
        <dbReference type="ARBA" id="ARBA00023125"/>
    </source>
</evidence>
<gene>
    <name evidence="7" type="ORF">J2S20_001967</name>
</gene>
<dbReference type="Pfam" id="PF25601">
    <property type="entry name" value="AAA_lid_14"/>
    <property type="match status" value="1"/>
</dbReference>
<dbReference type="PROSITE" id="PS50045">
    <property type="entry name" value="SIGMA54_INTERACT_4"/>
    <property type="match status" value="1"/>
</dbReference>
<keyword evidence="1" id="KW-0547">Nucleotide-binding</keyword>
<evidence type="ECO:0000256" key="3">
    <source>
        <dbReference type="ARBA" id="ARBA00023015"/>
    </source>
</evidence>
<dbReference type="InterPro" id="IPR002197">
    <property type="entry name" value="HTH_Fis"/>
</dbReference>
<dbReference type="InterPro" id="IPR025662">
    <property type="entry name" value="Sigma_54_int_dom_ATP-bd_1"/>
</dbReference>
<dbReference type="InterPro" id="IPR003593">
    <property type="entry name" value="AAA+_ATPase"/>
</dbReference>
<accession>A0AAE3VBH0</accession>
<dbReference type="SMART" id="SM00382">
    <property type="entry name" value="AAA"/>
    <property type="match status" value="1"/>
</dbReference>
<dbReference type="FunFam" id="3.40.50.300:FF:000006">
    <property type="entry name" value="DNA-binding transcriptional regulator NtrC"/>
    <property type="match status" value="1"/>
</dbReference>
<name>A0AAE3VBH0_9FIRM</name>
<dbReference type="PANTHER" id="PTHR32071:SF74">
    <property type="entry name" value="TRANSCRIPTIONAL ACTIVATOR ROCR"/>
    <property type="match status" value="1"/>
</dbReference>
<proteinExistence type="predicted"/>
<organism evidence="7 8">
    <name type="scientific">Moryella indoligenes</name>
    <dbReference type="NCBI Taxonomy" id="371674"/>
    <lineage>
        <taxon>Bacteria</taxon>
        <taxon>Bacillati</taxon>
        <taxon>Bacillota</taxon>
        <taxon>Clostridia</taxon>
        <taxon>Lachnospirales</taxon>
        <taxon>Lachnospiraceae</taxon>
        <taxon>Moryella</taxon>
    </lineage>
</organism>
<dbReference type="InterPro" id="IPR027417">
    <property type="entry name" value="P-loop_NTPase"/>
</dbReference>
<keyword evidence="5" id="KW-0804">Transcription</keyword>
<dbReference type="GO" id="GO:0043565">
    <property type="term" value="F:sequence-specific DNA binding"/>
    <property type="evidence" value="ECO:0007669"/>
    <property type="project" value="InterPro"/>
</dbReference>
<dbReference type="AlphaFoldDB" id="A0AAE3VBH0"/>
<sequence length="474" mass="53357">MELLKQLFHGKGYIDGITIINLDGEILFSAKLNSKLSAQEESRDLVGKNFFEVYENLDPETSTTIKAMELGVPIYVENQSLKAKGQETIRITSLSIPIKSGSQIVGAIDLSMSEAGTTESRDSQERVDLSSVHFPICGVQKLKKNNRAFFTSGDIIAVDPKMQKAKDYIPIVAACDLPVMIYGETGTGKEVFAQAIHNAGERRNKPFIAQNCAALPDTLLESILFGTSKGAFTGAAENKGLFELADGGTLFLDEINSMPLHLQSKLLRVLQDGSFRNLGAQEEIRVNVKIIAAINRDPLQAIEEGQLRQDIYYRLSMMSITIPPLRERRSDIGYFIKFYVNKHNATFGKKVRYVSKELIERLEQYNWPGNVRELEHIIVYGMSMVDEDSNMLKFEDLADKFREITKQVQSGKSTKEESALFPSLKASVEQYEMERIRQTLHLTEGNLSAAARMLDIPRQTLQRKVRQYDIPRED</sequence>
<dbReference type="Proteomes" id="UP001241537">
    <property type="component" value="Unassembled WGS sequence"/>
</dbReference>
<feature type="domain" description="Sigma-54 factor interaction" evidence="6">
    <location>
        <begin position="155"/>
        <end position="383"/>
    </location>
</feature>
<dbReference type="CDD" id="cd00009">
    <property type="entry name" value="AAA"/>
    <property type="match status" value="1"/>
</dbReference>
<keyword evidence="4" id="KW-0238">DNA-binding</keyword>